<evidence type="ECO:0000313" key="2">
    <source>
        <dbReference type="Proteomes" id="UP000005824"/>
    </source>
</evidence>
<evidence type="ECO:0000313" key="1">
    <source>
        <dbReference type="EMBL" id="EDY16540.1"/>
    </source>
</evidence>
<reference evidence="1 2" key="1">
    <citation type="journal article" date="2011" name="J. Bacteriol.">
        <title>Genome sequence of Chthoniobacter flavus Ellin428, an aerobic heterotrophic soil bacterium.</title>
        <authorList>
            <person name="Kant R."/>
            <person name="van Passel M.W."/>
            <person name="Palva A."/>
            <person name="Lucas S."/>
            <person name="Lapidus A."/>
            <person name="Glavina Del Rio T."/>
            <person name="Dalin E."/>
            <person name="Tice H."/>
            <person name="Bruce D."/>
            <person name="Goodwin L."/>
            <person name="Pitluck S."/>
            <person name="Larimer F.W."/>
            <person name="Land M.L."/>
            <person name="Hauser L."/>
            <person name="Sangwan P."/>
            <person name="de Vos W.M."/>
            <person name="Janssen P.H."/>
            <person name="Smidt H."/>
        </authorList>
    </citation>
    <scope>NUCLEOTIDE SEQUENCE [LARGE SCALE GENOMIC DNA]</scope>
    <source>
        <strain evidence="1 2">Ellin428</strain>
    </source>
</reference>
<dbReference type="InParanoid" id="B4DAM2"/>
<organism evidence="1 2">
    <name type="scientific">Chthoniobacter flavus Ellin428</name>
    <dbReference type="NCBI Taxonomy" id="497964"/>
    <lineage>
        <taxon>Bacteria</taxon>
        <taxon>Pseudomonadati</taxon>
        <taxon>Verrucomicrobiota</taxon>
        <taxon>Spartobacteria</taxon>
        <taxon>Chthoniobacterales</taxon>
        <taxon>Chthoniobacteraceae</taxon>
        <taxon>Chthoniobacter</taxon>
    </lineage>
</organism>
<gene>
    <name evidence="1" type="ORF">CfE428DRAFT_5963</name>
</gene>
<dbReference type="EMBL" id="ABVL01000031">
    <property type="protein sequence ID" value="EDY16540.1"/>
    <property type="molecule type" value="Genomic_DNA"/>
</dbReference>
<protein>
    <submittedName>
        <fullName evidence="1">Uncharacterized protein</fullName>
    </submittedName>
</protein>
<comment type="caution">
    <text evidence="1">The sequence shown here is derived from an EMBL/GenBank/DDBJ whole genome shotgun (WGS) entry which is preliminary data.</text>
</comment>
<dbReference type="Proteomes" id="UP000005824">
    <property type="component" value="Unassembled WGS sequence"/>
</dbReference>
<name>B4DAM2_9BACT</name>
<dbReference type="RefSeq" id="WP_006983283.1">
    <property type="nucleotide sequence ID" value="NZ_ABVL01000031.1"/>
</dbReference>
<dbReference type="AlphaFoldDB" id="B4DAM2"/>
<proteinExistence type="predicted"/>
<accession>B4DAM2</accession>
<dbReference type="eggNOG" id="ENOG5033ZS4">
    <property type="taxonomic scope" value="Bacteria"/>
</dbReference>
<keyword evidence="2" id="KW-1185">Reference proteome</keyword>
<sequence>MNPRGASASGPQWRELGGLDWHTGSVAASRPLPWLAGRGAGNSTTGAIPLGHGDHNYDDGFVREDSSGGFFGDTWNWGYNNASQVQGTNLVFHSANGGGSQTTTSFGTSSSMSHPGWSEELSGAGWFTEIESPAVLKQGPLSLSFVIGYSFAQADTGHSSSAVFGATQQTRSNTQATSIQDTYDASGIIIPLAPYAGSFLGPGPLISDTPSARGFGPTTSTSSMNAAFFRSNVSESLRMNLHTISLGPNFALHCGSRVRLGLGLGFALNVADWEAHYDETLYGNSRALSHYHRDASQTNVLPGFYLEPSVEVDLTRHIGVYVSGRYDWAHSLHSDVGPSTFNFSPGGWSVLSGLRVMF</sequence>
<dbReference type="STRING" id="497964.CfE428DRAFT_5963"/>